<dbReference type="InterPro" id="IPR034660">
    <property type="entry name" value="DinB/YfiT-like"/>
</dbReference>
<dbReference type="Proteomes" id="UP000245880">
    <property type="component" value="Unassembled WGS sequence"/>
</dbReference>
<dbReference type="AlphaFoldDB" id="A0A316ANA4"/>
<proteinExistence type="predicted"/>
<evidence type="ECO:0000313" key="1">
    <source>
        <dbReference type="EMBL" id="PWJ58789.1"/>
    </source>
</evidence>
<dbReference type="RefSeq" id="WP_109673724.1">
    <property type="nucleotide sequence ID" value="NZ_QGDT01000003.1"/>
</dbReference>
<accession>A0A316ANA4</accession>
<protein>
    <recommendedName>
        <fullName evidence="3">DinB family protein</fullName>
    </recommendedName>
</protein>
<evidence type="ECO:0008006" key="3">
    <source>
        <dbReference type="Google" id="ProtNLM"/>
    </source>
</evidence>
<dbReference type="PANTHER" id="PTHR39473:SF1">
    <property type="entry name" value="DINB-LIKE DOMAIN-CONTAINING PROTEIN"/>
    <property type="match status" value="1"/>
</dbReference>
<name>A0A316ANA4_9BACT</name>
<dbReference type="EMBL" id="QGDT01000003">
    <property type="protein sequence ID" value="PWJ58789.1"/>
    <property type="molecule type" value="Genomic_DNA"/>
</dbReference>
<organism evidence="1 2">
    <name type="scientific">Dyadobacter jejuensis</name>
    <dbReference type="NCBI Taxonomy" id="1082580"/>
    <lineage>
        <taxon>Bacteria</taxon>
        <taxon>Pseudomonadati</taxon>
        <taxon>Bacteroidota</taxon>
        <taxon>Cytophagia</taxon>
        <taxon>Cytophagales</taxon>
        <taxon>Spirosomataceae</taxon>
        <taxon>Dyadobacter</taxon>
    </lineage>
</organism>
<sequence length="166" mass="19264">MTLKEPIRQLIYQLKYAIEQLEPQEYSMALSALSNASIGQHIRHIIELFQELEKGYQVGTVNYELRERDYKIETSPAFALEMLKKIENSVAKEDKVMTLISDYNLQCSEPISLTTTYYRELIYNIEHTVHHMALIRVGWGQVCVHPLPKEFGVAVSTLKYRQAITQ</sequence>
<dbReference type="SUPFAM" id="SSF109854">
    <property type="entry name" value="DinB/YfiT-like putative metalloenzymes"/>
    <property type="match status" value="1"/>
</dbReference>
<evidence type="ECO:0000313" key="2">
    <source>
        <dbReference type="Proteomes" id="UP000245880"/>
    </source>
</evidence>
<dbReference type="OrthoDB" id="1162179at2"/>
<keyword evidence="2" id="KW-1185">Reference proteome</keyword>
<reference evidence="1 2" key="1">
    <citation type="submission" date="2018-03" db="EMBL/GenBank/DDBJ databases">
        <title>Genomic Encyclopedia of Archaeal and Bacterial Type Strains, Phase II (KMG-II): from individual species to whole genera.</title>
        <authorList>
            <person name="Goeker M."/>
        </authorList>
    </citation>
    <scope>NUCLEOTIDE SEQUENCE [LARGE SCALE GENOMIC DNA]</scope>
    <source>
        <strain evidence="1 2">DSM 100346</strain>
    </source>
</reference>
<dbReference type="PANTHER" id="PTHR39473">
    <property type="match status" value="1"/>
</dbReference>
<gene>
    <name evidence="1" type="ORF">CLV98_103156</name>
</gene>
<comment type="caution">
    <text evidence="1">The sequence shown here is derived from an EMBL/GenBank/DDBJ whole genome shotgun (WGS) entry which is preliminary data.</text>
</comment>